<evidence type="ECO:0000313" key="3">
    <source>
        <dbReference type="Proteomes" id="UP000226192"/>
    </source>
</evidence>
<organism evidence="2 3">
    <name type="scientific">Ophiocordyceps australis</name>
    <dbReference type="NCBI Taxonomy" id="1399860"/>
    <lineage>
        <taxon>Eukaryota</taxon>
        <taxon>Fungi</taxon>
        <taxon>Dikarya</taxon>
        <taxon>Ascomycota</taxon>
        <taxon>Pezizomycotina</taxon>
        <taxon>Sordariomycetes</taxon>
        <taxon>Hypocreomycetidae</taxon>
        <taxon>Hypocreales</taxon>
        <taxon>Ophiocordycipitaceae</taxon>
        <taxon>Ophiocordyceps</taxon>
    </lineage>
</organism>
<feature type="compositionally biased region" description="Pro residues" evidence="1">
    <location>
        <begin position="1231"/>
        <end position="1240"/>
    </location>
</feature>
<keyword evidence="3" id="KW-1185">Reference proteome</keyword>
<feature type="compositionally biased region" description="Basic and acidic residues" evidence="1">
    <location>
        <begin position="1338"/>
        <end position="1352"/>
    </location>
</feature>
<protein>
    <submittedName>
        <fullName evidence="2">Uncharacterized protein</fullName>
    </submittedName>
</protein>
<feature type="region of interest" description="Disordered" evidence="1">
    <location>
        <begin position="533"/>
        <end position="903"/>
    </location>
</feature>
<dbReference type="EMBL" id="NJET01000044">
    <property type="protein sequence ID" value="PHH63701.1"/>
    <property type="molecule type" value="Genomic_DNA"/>
</dbReference>
<feature type="compositionally biased region" description="Basic and acidic residues" evidence="1">
    <location>
        <begin position="600"/>
        <end position="615"/>
    </location>
</feature>
<reference evidence="2 3" key="1">
    <citation type="submission" date="2017-06" db="EMBL/GenBank/DDBJ databases">
        <title>Ant-infecting Ophiocordyceps genomes reveal a high diversity of potential behavioral manipulation genes and a possible major role for enterotoxins.</title>
        <authorList>
            <person name="De Bekker C."/>
            <person name="Evans H.C."/>
            <person name="Brachmann A."/>
            <person name="Hughes D.P."/>
        </authorList>
    </citation>
    <scope>NUCLEOTIDE SEQUENCE [LARGE SCALE GENOMIC DNA]</scope>
    <source>
        <strain evidence="2 3">Map64</strain>
    </source>
</reference>
<feature type="compositionally biased region" description="Basic and acidic residues" evidence="1">
    <location>
        <begin position="1085"/>
        <end position="1107"/>
    </location>
</feature>
<feature type="compositionally biased region" description="Basic and acidic residues" evidence="1">
    <location>
        <begin position="220"/>
        <end position="234"/>
    </location>
</feature>
<feature type="compositionally biased region" description="Acidic residues" evidence="1">
    <location>
        <begin position="1518"/>
        <end position="1529"/>
    </location>
</feature>
<feature type="region of interest" description="Disordered" evidence="1">
    <location>
        <begin position="364"/>
        <end position="520"/>
    </location>
</feature>
<feature type="region of interest" description="Disordered" evidence="1">
    <location>
        <begin position="150"/>
        <end position="299"/>
    </location>
</feature>
<proteinExistence type="predicted"/>
<feature type="compositionally biased region" description="Basic and acidic residues" evidence="1">
    <location>
        <begin position="765"/>
        <end position="884"/>
    </location>
</feature>
<feature type="compositionally biased region" description="Acidic residues" evidence="1">
    <location>
        <begin position="556"/>
        <end position="566"/>
    </location>
</feature>
<comment type="caution">
    <text evidence="2">The sequence shown here is derived from an EMBL/GenBank/DDBJ whole genome shotgun (WGS) entry which is preliminary data.</text>
</comment>
<feature type="compositionally biased region" description="Basic residues" evidence="1">
    <location>
        <begin position="248"/>
        <end position="257"/>
    </location>
</feature>
<feature type="compositionally biased region" description="Basic and acidic residues" evidence="1">
    <location>
        <begin position="1577"/>
        <end position="1644"/>
    </location>
</feature>
<feature type="compositionally biased region" description="Basic and acidic residues" evidence="1">
    <location>
        <begin position="1652"/>
        <end position="1683"/>
    </location>
</feature>
<dbReference type="Proteomes" id="UP000226192">
    <property type="component" value="Unassembled WGS sequence"/>
</dbReference>
<feature type="compositionally biased region" description="Gly residues" evidence="1">
    <location>
        <begin position="201"/>
        <end position="218"/>
    </location>
</feature>
<evidence type="ECO:0000256" key="1">
    <source>
        <dbReference type="SAM" id="MobiDB-lite"/>
    </source>
</evidence>
<feature type="region of interest" description="Disordered" evidence="1">
    <location>
        <begin position="945"/>
        <end position="1127"/>
    </location>
</feature>
<feature type="compositionally biased region" description="Basic and acidic residues" evidence="1">
    <location>
        <begin position="728"/>
        <end position="739"/>
    </location>
</feature>
<feature type="compositionally biased region" description="Low complexity" evidence="1">
    <location>
        <begin position="890"/>
        <end position="902"/>
    </location>
</feature>
<name>A0A2C5Y9Z4_9HYPO</name>
<feature type="compositionally biased region" description="Polar residues" evidence="1">
    <location>
        <begin position="118"/>
        <end position="136"/>
    </location>
</feature>
<accession>A0A2C5Y9Z4</accession>
<feature type="compositionally biased region" description="Basic and acidic residues" evidence="1">
    <location>
        <begin position="1292"/>
        <end position="1313"/>
    </location>
</feature>
<feature type="region of interest" description="Disordered" evidence="1">
    <location>
        <begin position="1571"/>
        <end position="1835"/>
    </location>
</feature>
<feature type="region of interest" description="Disordered" evidence="1">
    <location>
        <begin position="1184"/>
        <end position="1538"/>
    </location>
</feature>
<dbReference type="OrthoDB" id="5244639at2759"/>
<feature type="compositionally biased region" description="Basic and acidic residues" evidence="1">
    <location>
        <begin position="945"/>
        <end position="1015"/>
    </location>
</feature>
<feature type="compositionally biased region" description="Basic and acidic residues" evidence="1">
    <location>
        <begin position="567"/>
        <end position="581"/>
    </location>
</feature>
<feature type="compositionally biased region" description="Basic and acidic residues" evidence="1">
    <location>
        <begin position="1212"/>
        <end position="1227"/>
    </location>
</feature>
<feature type="compositionally biased region" description="Basic and acidic residues" evidence="1">
    <location>
        <begin position="1794"/>
        <end position="1812"/>
    </location>
</feature>
<feature type="region of interest" description="Disordered" evidence="1">
    <location>
        <begin position="314"/>
        <end position="345"/>
    </location>
</feature>
<feature type="compositionally biased region" description="Basic residues" evidence="1">
    <location>
        <begin position="1468"/>
        <end position="1477"/>
    </location>
</feature>
<dbReference type="STRING" id="1399860.A0A2C5Y9Z4"/>
<sequence length="1835" mass="203484">MATAQVVAPAPVQAQRRCDLFHRGFSAELRARLRLIATAWLIDRRQAQFVPVCAPFPSPCCQALRLPRCSSKAPSPCEMSWELDDLNNFTDSEALASSRLPDGSLCLPVPRERGSESARPTASNSDLFTDPSTDVSVDWSSCKGIIEAKGRKKGKGSNNNHAFSTSGNRGNGGANDGGAAEQGSGDGDGGDNGHDSSANGAPGGGDASGDGNGDNNGEGDGDKDKDKDKDKQDNPEPDPDSEWGFQKAGKKNKKNRKGGANPESNTAEPAPTLPNIDSGSGDFDDIALTGDLSKTDSTSFDASAKTAFNAWSNNWATGTENAPSADGANGNQDEDSSDFWNTKSTKKKKKMNTFAFGSFANLGGDSNAVGQDSNKADSLDLNTVNPNSKIGKASPWDLLSTGAMPGENQSAWAHSFSGSEGQIIEEGQKAEGDLESINPLSNGNGEMSDPLADTNPQPAAAESTQADDDLWNMSTGKKNKKKKNKALTAAQEAASFSVPESKAPEPKPVQSNSPWALPMKNLHKDKKGVCDWGALSMIPQEDSTNDEPDNDKQLEAENEPQFEPENEPQKEPQTEPSAKDEQETDDWGFQASKKKKKKKAAEEVPKTEPEAKPALEVESTSIWGQIGKNGKSKKKLAAGKDAEIAWPVSEIPAEEKSSSNAWSFAFNTNSKKSNKSADEAHEEDQSGNGKGDNAWGPEVQAQDEQGGDDDYWKPDGIEEPGDESWVLLEKKEKTSKSDPIEVPDITTENYLGEANVSTWDQIDASDSKPDSQDKSSDKESNKKSKKDKEPKLSEKELKKLEREKKKAEKAEKQRLQKEAEEKAAEQARLDKEEARAKEEEEARARKEEEEEARAKKEEKEARAKKEEEDARLLEKEEKAAHAKEEEAESTEASNDAEAAEAAKIAKEEKEIATLLAKKAKRGGKLLKKDTERLMELNAAAERRAELRAAQEAEHLAAKEREEQAAKEAEEQAAKEAEEQAAREAEEQAAKEAEEQAAKEAAEQAVREAKANEEAKKSKKSSSKSKEREKERERERAKEREKQEKEKEEERQREKEREKQDKEKSKSKKKDKKAKEVDSMPLADETSTKSERELQSERQPEMEPKPGLEPEPEPELTAQEAEDLLSFQDNATANAFGFWGIGAGSKNAKKGSLSHALETGFLQPDESFDRPGFFASWDEPAVADKLTAGPASSKGTNAKDAKSTTRKPVGSKIADRLKAFEAGQKDIAEEPLGPPPPVPSPPREDEASARPVLKKKKAFAEEATPDSASSRKSRRSSELPGSFPADDEYDAAEAAKEAPHAHERHEKSRKKAVDQQDLLSLPVPPPVPDPPLSPLMEPRPSRKERPKVKEESWARWNAAPRKEEKKTSSRSKTNRPSLRRPVERQDSGSDKAEKVEKTASKPRAPVMFSTPPITRSASTREKRMSTGGKSSRRYSMEAHDMTPPPPRQDDAPEMTSKAAKLFGMDKGSSSKKRHRSRRVAMPEDAYVSMSGALGANDQVPAPEAPPKRERRRSRRMPDEDVMMMDTEDMPETPVKRPAAVSRKSGFANLFSGLMTPKSARVNVVDMEGDAYARRARRSDREGLDKANEESPRWREDGRREKRRHGDDEDEAHRLEAREARRAERRAARQRHEEERRDLEEREARRAERRRAHREREAGARVEREADEGLRRSGREEHRRSRHVDTEDEEAQRRRRHEERRAARAGEGDNGHRRRSSRRHAEHAGEQQQAYGQRKGDKTWPHSGTSSWVKEHSDAPPPPDDDEQAKREARRAKRRAKHHEEAVDEAEESRRRRRREERMRDRRMGGSDGSDERHHSRRNSGFLDATPRSSWWRKLTG</sequence>
<feature type="compositionally biased region" description="Polar residues" evidence="1">
    <location>
        <begin position="658"/>
        <end position="671"/>
    </location>
</feature>
<feature type="compositionally biased region" description="Basic residues" evidence="1">
    <location>
        <begin position="1766"/>
        <end position="1775"/>
    </location>
</feature>
<gene>
    <name evidence="2" type="ORF">CDD81_5573</name>
</gene>
<feature type="compositionally biased region" description="Basic and acidic residues" evidence="1">
    <location>
        <begin position="1023"/>
        <end position="1063"/>
    </location>
</feature>
<feature type="compositionally biased region" description="Basic and acidic residues" evidence="1">
    <location>
        <begin position="1697"/>
        <end position="1709"/>
    </location>
</feature>
<feature type="compositionally biased region" description="Basic and acidic residues" evidence="1">
    <location>
        <begin position="1379"/>
        <end position="1398"/>
    </location>
</feature>
<feature type="compositionally biased region" description="Polar residues" evidence="1">
    <location>
        <begin position="407"/>
        <end position="420"/>
    </location>
</feature>
<feature type="compositionally biased region" description="Pro residues" evidence="1">
    <location>
        <begin position="1321"/>
        <end position="1332"/>
    </location>
</feature>
<feature type="compositionally biased region" description="Basic residues" evidence="1">
    <location>
        <begin position="1710"/>
        <end position="1719"/>
    </location>
</feature>
<feature type="region of interest" description="Disordered" evidence="1">
    <location>
        <begin position="105"/>
        <end position="136"/>
    </location>
</feature>
<evidence type="ECO:0000313" key="2">
    <source>
        <dbReference type="EMBL" id="PHH63701.1"/>
    </source>
</evidence>